<dbReference type="RefSeq" id="WP_055464873.1">
    <property type="nucleotide sequence ID" value="NZ_CYHG01000031.1"/>
</dbReference>
<sequence length="587" mass="66812">MASSIEISKEHIVNSNKAIVFRGRPSAYLKSFKSLLNESSISSALYDFLYTCCEATDSDEALINEETYILVDQHLIERFLAKRDLPNSRGTLVQRFQSLIECSIAEESECIFEHTQRIYKKKLYILYPPFEISSLINENIVEEPKLESIPSAVDSVLKTQKNLINSHQSPSRAVITKILNDSVSVLAKPWYMLALAWRQSTRHKSPGAIEHQTYVHKCPITIRSTSADDLGIASIDDDLLILTIVTNLVFETIKQQVELEITPTNEFFIDIVDICKIAKGHQYDDPNIKPSKYTSGSIRAQFIRSLMRLNQTNNQVIIGNSENATLARQLLGLTENNNYYNKRFITELEAQLDQIEPNKKAEPRWFKVSIDSDTYKGMLNAFQDKNSLLVIAHSELLGYTNGIIHLLYQFLNVVVGRANKPENEGFKTFSTEDLHHFLAPNSSEATFRKIFLQGMKNLFSKSTTTGQWNDNGVNQVTALGYHMIFHTADAEIVSSIFSRDRTDHITGDRSKHNRLLKKQFAALSNAHKQDMKDNPEQQQLFLAGENNSEERIARQKEDSNIRPPELNKKEQKAQVNAALSDITDMDW</sequence>
<evidence type="ECO:0000256" key="1">
    <source>
        <dbReference type="SAM" id="MobiDB-lite"/>
    </source>
</evidence>
<reference evidence="3" key="1">
    <citation type="submission" date="2015-08" db="EMBL/GenBank/DDBJ databases">
        <authorList>
            <person name="Varghese N."/>
        </authorList>
    </citation>
    <scope>NUCLEOTIDE SEQUENCE [LARGE SCALE GENOMIC DNA]</scope>
    <source>
        <strain evidence="3">JCM 18476</strain>
    </source>
</reference>
<proteinExistence type="predicted"/>
<name>A0A0K6IVB2_9GAMM</name>
<keyword evidence="3" id="KW-1185">Reference proteome</keyword>
<dbReference type="Proteomes" id="UP000182769">
    <property type="component" value="Unassembled WGS sequence"/>
</dbReference>
<organism evidence="2 3">
    <name type="scientific">Marinomonas fungiae</name>
    <dbReference type="NCBI Taxonomy" id="1137284"/>
    <lineage>
        <taxon>Bacteria</taxon>
        <taxon>Pseudomonadati</taxon>
        <taxon>Pseudomonadota</taxon>
        <taxon>Gammaproteobacteria</taxon>
        <taxon>Oceanospirillales</taxon>
        <taxon>Oceanospirillaceae</taxon>
        <taxon>Marinomonas</taxon>
    </lineage>
</organism>
<dbReference type="EMBL" id="CYHG01000031">
    <property type="protein sequence ID" value="CUB07045.1"/>
    <property type="molecule type" value="Genomic_DNA"/>
</dbReference>
<gene>
    <name evidence="2" type="ORF">Ga0061065_1314</name>
</gene>
<feature type="region of interest" description="Disordered" evidence="1">
    <location>
        <begin position="567"/>
        <end position="587"/>
    </location>
</feature>
<protein>
    <submittedName>
        <fullName evidence="2">Uncharacterized protein</fullName>
    </submittedName>
</protein>
<accession>A0A0K6IVB2</accession>
<evidence type="ECO:0000313" key="3">
    <source>
        <dbReference type="Proteomes" id="UP000182769"/>
    </source>
</evidence>
<evidence type="ECO:0000313" key="2">
    <source>
        <dbReference type="EMBL" id="CUB07045.1"/>
    </source>
</evidence>
<dbReference type="AlphaFoldDB" id="A0A0K6IVB2"/>
<dbReference type="OrthoDB" id="9999499at2"/>